<evidence type="ECO:0000259" key="6">
    <source>
        <dbReference type="Pfam" id="PF12708"/>
    </source>
</evidence>
<protein>
    <submittedName>
        <fullName evidence="7">Polygalacturonase</fullName>
    </submittedName>
</protein>
<dbReference type="PANTHER" id="PTHR31339:SF3">
    <property type="entry name" value="PECTIN LYASE-LIKE SUPERFAMILY PROTEIN"/>
    <property type="match status" value="1"/>
</dbReference>
<dbReference type="InterPro" id="IPR012334">
    <property type="entry name" value="Pectin_lyas_fold"/>
</dbReference>
<dbReference type="Gene3D" id="2.160.20.10">
    <property type="entry name" value="Single-stranded right-handed beta-helix, Pectin lyase-like"/>
    <property type="match status" value="1"/>
</dbReference>
<evidence type="ECO:0000256" key="3">
    <source>
        <dbReference type="ARBA" id="ARBA00023295"/>
    </source>
</evidence>
<dbReference type="InterPro" id="IPR051801">
    <property type="entry name" value="GH28_Enzymes"/>
</dbReference>
<accession>A0A1H6C7C2</accession>
<evidence type="ECO:0000256" key="2">
    <source>
        <dbReference type="ARBA" id="ARBA00022801"/>
    </source>
</evidence>
<dbReference type="Proteomes" id="UP000236728">
    <property type="component" value="Unassembled WGS sequence"/>
</dbReference>
<organism evidence="7 8">
    <name type="scientific">Bryocella elongata</name>
    <dbReference type="NCBI Taxonomy" id="863522"/>
    <lineage>
        <taxon>Bacteria</taxon>
        <taxon>Pseudomonadati</taxon>
        <taxon>Acidobacteriota</taxon>
        <taxon>Terriglobia</taxon>
        <taxon>Terriglobales</taxon>
        <taxon>Acidobacteriaceae</taxon>
        <taxon>Bryocella</taxon>
    </lineage>
</organism>
<dbReference type="RefSeq" id="WP_103935134.1">
    <property type="nucleotide sequence ID" value="NZ_FNVA01000009.1"/>
</dbReference>
<keyword evidence="2 4" id="KW-0378">Hydrolase</keyword>
<proteinExistence type="inferred from homology"/>
<dbReference type="InterPro" id="IPR024535">
    <property type="entry name" value="RHGA/B-epi-like_pectate_lyase"/>
</dbReference>
<dbReference type="InterPro" id="IPR000743">
    <property type="entry name" value="Glyco_hydro_28"/>
</dbReference>
<evidence type="ECO:0000256" key="5">
    <source>
        <dbReference type="SAM" id="SignalP"/>
    </source>
</evidence>
<feature type="domain" description="Rhamnogalacturonase A/B/Epimerase-like pectate lyase" evidence="6">
    <location>
        <begin position="25"/>
        <end position="75"/>
    </location>
</feature>
<evidence type="ECO:0000256" key="1">
    <source>
        <dbReference type="ARBA" id="ARBA00008834"/>
    </source>
</evidence>
<dbReference type="Pfam" id="PF12708">
    <property type="entry name" value="Pect-lyase_RHGA_epim"/>
    <property type="match status" value="1"/>
</dbReference>
<dbReference type="OrthoDB" id="107371at2"/>
<dbReference type="Pfam" id="PF00295">
    <property type="entry name" value="Glyco_hydro_28"/>
    <property type="match status" value="1"/>
</dbReference>
<dbReference type="InterPro" id="IPR011050">
    <property type="entry name" value="Pectin_lyase_fold/virulence"/>
</dbReference>
<evidence type="ECO:0000313" key="7">
    <source>
        <dbReference type="EMBL" id="SEG68864.1"/>
    </source>
</evidence>
<dbReference type="EMBL" id="FNVA01000009">
    <property type="protein sequence ID" value="SEG68864.1"/>
    <property type="molecule type" value="Genomic_DNA"/>
</dbReference>
<keyword evidence="8" id="KW-1185">Reference proteome</keyword>
<name>A0A1H6C7C2_9BACT</name>
<evidence type="ECO:0000256" key="4">
    <source>
        <dbReference type="RuleBase" id="RU361169"/>
    </source>
</evidence>
<dbReference type="GO" id="GO:0005975">
    <property type="term" value="P:carbohydrate metabolic process"/>
    <property type="evidence" value="ECO:0007669"/>
    <property type="project" value="InterPro"/>
</dbReference>
<gene>
    <name evidence="7" type="ORF">SAMN05421819_4286</name>
</gene>
<dbReference type="PANTHER" id="PTHR31339">
    <property type="entry name" value="PECTIN LYASE-RELATED"/>
    <property type="match status" value="1"/>
</dbReference>
<evidence type="ECO:0000313" key="8">
    <source>
        <dbReference type="Proteomes" id="UP000236728"/>
    </source>
</evidence>
<keyword evidence="3 4" id="KW-0326">Glycosidase</keyword>
<sequence>MRYGMILMMAALAGTIPALAAKTCDVKDYGAKGDGVTKDTAAILKAVATCKGGTVKLAGGTFVTGPILLPSGTTLDIETGATLLGSPDREDYPHWTFARKDTVQPLVGTRFAENVTITGGGTIDGNGHIWWEYVQGVKDSGVLGTDHPRPMGMVFDHSKHIKVENITMQNAGFWQIVPYYADDLVFRNMRILAPHSPNTDAIDPFSSGHILIDHVFSSVGDDNIAIKSGAINSPGPDAPSHDITITDCTFENGHGLSIGSELAGGAQHIHASRIHFKGTDQGIRIKANRDRGHDVSDITFDDITMEDVKTPILISEYYPKVYPEGEVKAEPVQRLTPHFHDIHISNVKSTGSPTAGVIVGLPESPVEDLTLKNVSISAKTGMKIAYTKADFDNVKVMVEEGEPLTISPTATIKQH</sequence>
<comment type="similarity">
    <text evidence="1 4">Belongs to the glycosyl hydrolase 28 family.</text>
</comment>
<dbReference type="SUPFAM" id="SSF51126">
    <property type="entry name" value="Pectin lyase-like"/>
    <property type="match status" value="1"/>
</dbReference>
<feature type="chain" id="PRO_5009294647" evidence="5">
    <location>
        <begin position="21"/>
        <end position="415"/>
    </location>
</feature>
<feature type="signal peptide" evidence="5">
    <location>
        <begin position="1"/>
        <end position="20"/>
    </location>
</feature>
<dbReference type="AlphaFoldDB" id="A0A1H6C7C2"/>
<keyword evidence="5" id="KW-0732">Signal</keyword>
<reference evidence="7 8" key="1">
    <citation type="submission" date="2016-10" db="EMBL/GenBank/DDBJ databases">
        <authorList>
            <person name="de Groot N.N."/>
        </authorList>
    </citation>
    <scope>NUCLEOTIDE SEQUENCE [LARGE SCALE GENOMIC DNA]</scope>
    <source>
        <strain evidence="7 8">DSM 22489</strain>
    </source>
</reference>
<dbReference type="InterPro" id="IPR006626">
    <property type="entry name" value="PbH1"/>
</dbReference>
<dbReference type="SMART" id="SM00710">
    <property type="entry name" value="PbH1"/>
    <property type="match status" value="6"/>
</dbReference>
<dbReference type="GO" id="GO:0004650">
    <property type="term" value="F:polygalacturonase activity"/>
    <property type="evidence" value="ECO:0007669"/>
    <property type="project" value="InterPro"/>
</dbReference>
<dbReference type="PROSITE" id="PS00502">
    <property type="entry name" value="POLYGALACTURONASE"/>
    <property type="match status" value="1"/>
</dbReference>